<feature type="transmembrane region" description="Helical" evidence="7">
    <location>
        <begin position="84"/>
        <end position="101"/>
    </location>
</feature>
<dbReference type="AlphaFoldDB" id="A0A9E6ZSN9"/>
<evidence type="ECO:0000256" key="6">
    <source>
        <dbReference type="ARBA" id="ARBA00023136"/>
    </source>
</evidence>
<dbReference type="Pfam" id="PF04632">
    <property type="entry name" value="FUSC"/>
    <property type="match status" value="1"/>
</dbReference>
<gene>
    <name evidence="8" type="ORF">K9D25_11355</name>
</gene>
<evidence type="ECO:0000256" key="7">
    <source>
        <dbReference type="SAM" id="Phobius"/>
    </source>
</evidence>
<dbReference type="KEGG" id="apol:K9D25_11355"/>
<dbReference type="RefSeq" id="WP_244375241.1">
    <property type="nucleotide sequence ID" value="NZ_CP083239.1"/>
</dbReference>
<feature type="transmembrane region" description="Helical" evidence="7">
    <location>
        <begin position="429"/>
        <end position="446"/>
    </location>
</feature>
<feature type="transmembrane region" description="Helical" evidence="7">
    <location>
        <begin position="374"/>
        <end position="394"/>
    </location>
</feature>
<proteinExistence type="predicted"/>
<dbReference type="PANTHER" id="PTHR30509">
    <property type="entry name" value="P-HYDROXYBENZOIC ACID EFFLUX PUMP SUBUNIT-RELATED"/>
    <property type="match status" value="1"/>
</dbReference>
<keyword evidence="4 7" id="KW-0812">Transmembrane</keyword>
<dbReference type="GO" id="GO:0005886">
    <property type="term" value="C:plasma membrane"/>
    <property type="evidence" value="ECO:0007669"/>
    <property type="project" value="UniProtKB-SubCell"/>
</dbReference>
<dbReference type="GO" id="GO:0022857">
    <property type="term" value="F:transmembrane transporter activity"/>
    <property type="evidence" value="ECO:0007669"/>
    <property type="project" value="InterPro"/>
</dbReference>
<keyword evidence="5 7" id="KW-1133">Transmembrane helix</keyword>
<feature type="transmembrane region" description="Helical" evidence="7">
    <location>
        <begin position="501"/>
        <end position="528"/>
    </location>
</feature>
<evidence type="ECO:0000313" key="8">
    <source>
        <dbReference type="EMBL" id="UOK69362.1"/>
    </source>
</evidence>
<feature type="transmembrane region" description="Helical" evidence="7">
    <location>
        <begin position="156"/>
        <end position="179"/>
    </location>
</feature>
<dbReference type="InterPro" id="IPR006726">
    <property type="entry name" value="PHBA_efflux_AaeB/fusaric-R"/>
</dbReference>
<dbReference type="EMBL" id="CP083239">
    <property type="protein sequence ID" value="UOK69362.1"/>
    <property type="molecule type" value="Genomic_DNA"/>
</dbReference>
<evidence type="ECO:0000256" key="5">
    <source>
        <dbReference type="ARBA" id="ARBA00022989"/>
    </source>
</evidence>
<organism evidence="8 9">
    <name type="scientific">Ancylobacter polymorphus</name>
    <dbReference type="NCBI Taxonomy" id="223390"/>
    <lineage>
        <taxon>Bacteria</taxon>
        <taxon>Pseudomonadati</taxon>
        <taxon>Pseudomonadota</taxon>
        <taxon>Alphaproteobacteria</taxon>
        <taxon>Hyphomicrobiales</taxon>
        <taxon>Xanthobacteraceae</taxon>
        <taxon>Ancylobacter</taxon>
    </lineage>
</organism>
<feature type="transmembrane region" description="Helical" evidence="7">
    <location>
        <begin position="33"/>
        <end position="53"/>
    </location>
</feature>
<evidence type="ECO:0000256" key="2">
    <source>
        <dbReference type="ARBA" id="ARBA00022448"/>
    </source>
</evidence>
<name>A0A9E6ZSN9_9HYPH</name>
<dbReference type="PANTHER" id="PTHR30509:SF9">
    <property type="entry name" value="MULTIDRUG RESISTANCE PROTEIN MDTO"/>
    <property type="match status" value="1"/>
</dbReference>
<evidence type="ECO:0000256" key="3">
    <source>
        <dbReference type="ARBA" id="ARBA00022475"/>
    </source>
</evidence>
<keyword evidence="3" id="KW-1003">Cell membrane</keyword>
<keyword evidence="2" id="KW-0813">Transport</keyword>
<feature type="transmembrane region" description="Helical" evidence="7">
    <location>
        <begin position="400"/>
        <end position="417"/>
    </location>
</feature>
<feature type="transmembrane region" description="Helical" evidence="7">
    <location>
        <begin position="133"/>
        <end position="150"/>
    </location>
</feature>
<accession>A0A9E6ZSN9</accession>
<reference evidence="8" key="1">
    <citation type="submission" date="2021-09" db="EMBL/GenBank/DDBJ databases">
        <title>Network and meta-omics reveal the key degrader and cooperation patterns in an efficient 1,4-dioxane-degrading microbial community.</title>
        <authorList>
            <person name="Dai C."/>
        </authorList>
    </citation>
    <scope>NUCLEOTIDE SEQUENCE</scope>
    <source>
        <strain evidence="8">ZM13</strain>
    </source>
</reference>
<dbReference type="Proteomes" id="UP000831684">
    <property type="component" value="Chromosome"/>
</dbReference>
<feature type="transmembrane region" description="Helical" evidence="7">
    <location>
        <begin position="452"/>
        <end position="470"/>
    </location>
</feature>
<sequence>MSDAHNAPALNLGNPPPALAALLSFFAPLRPRLLFGLRLAASVSLALYITYYLELQNSFWAATTAAIVCQPNLGASLQKGRFRAIGTLVGGLMMVAMLAVFPQQRDALLFCLALWCGLCGVAVVLLRNFASYAAALSGITAVIIFADTLANPDTAFFLAVIRVGEICIGIASAGFVMVLTDFGAARRQLAGTLRGTAGQLRDGFLATLRQGGESPDLIAARRGLAGSLGLLHAQIDAAIGESSYLRSRSGNLQRMMDGLVGALVGWRNAGAHLTLHSESRTSIRDLLVPLLERLDPAQLDHAPRQLRQAAEEVVAQLETLPASDGAGRIALDATREVVCGLAGLADAILLLRERNSPRLPPPRRPFVIADPLPALLNGLRVFLAVLLTSAFWVVSAWPNGAFAIVFAAIGTLVFGSFGDKAAPLSKDYALGAAAMVGLGSLLYFGVLPGLSTFPALLAVIVLLYLPLGMLQAGSWHNVSFLGMSIAALPLLGVGNPTSYDAAAYFNLALAIVTGTVIGTLFFTILPMVPPPLRARRLIDLSLRDFRRLPRSPGATTSLRWTERLTRRAEALPVQATPEQAGSLMALLALGQAVLQLRALATDAPTGRALQHALDALAAGQVATARDALSKAVLAGAITDDPLGRRQLKARAAIDVIRDTIDLHTELLSAGAVARSPLL</sequence>
<protein>
    <submittedName>
        <fullName evidence="8">FUSC family protein</fullName>
    </submittedName>
</protein>
<evidence type="ECO:0000256" key="4">
    <source>
        <dbReference type="ARBA" id="ARBA00022692"/>
    </source>
</evidence>
<feature type="transmembrane region" description="Helical" evidence="7">
    <location>
        <begin position="477"/>
        <end position="495"/>
    </location>
</feature>
<comment type="subcellular location">
    <subcellularLocation>
        <location evidence="1">Cell membrane</location>
        <topology evidence="1">Multi-pass membrane protein</topology>
    </subcellularLocation>
</comment>
<evidence type="ECO:0000313" key="9">
    <source>
        <dbReference type="Proteomes" id="UP000831684"/>
    </source>
</evidence>
<feature type="transmembrane region" description="Helical" evidence="7">
    <location>
        <begin position="107"/>
        <end position="126"/>
    </location>
</feature>
<evidence type="ECO:0000256" key="1">
    <source>
        <dbReference type="ARBA" id="ARBA00004651"/>
    </source>
</evidence>
<keyword evidence="6 7" id="KW-0472">Membrane</keyword>